<keyword evidence="3" id="KW-1185">Reference proteome</keyword>
<dbReference type="Pfam" id="PF22691">
    <property type="entry name" value="Thiolase_C_1"/>
    <property type="match status" value="1"/>
</dbReference>
<evidence type="ECO:0000313" key="3">
    <source>
        <dbReference type="Proteomes" id="UP000028702"/>
    </source>
</evidence>
<dbReference type="AlphaFoldDB" id="A0A081BE29"/>
<dbReference type="SUPFAM" id="SSF53901">
    <property type="entry name" value="Thiolase-like"/>
    <property type="match status" value="2"/>
</dbReference>
<comment type="caution">
    <text evidence="2">The sequence shown here is derived from an EMBL/GenBank/DDBJ whole genome shotgun (WGS) entry which is preliminary data.</text>
</comment>
<feature type="domain" description="Thiolase C-terminal" evidence="1">
    <location>
        <begin position="257"/>
        <end position="381"/>
    </location>
</feature>
<dbReference type="GO" id="GO:0003988">
    <property type="term" value="F:acetyl-CoA C-acyltransferase activity"/>
    <property type="evidence" value="ECO:0007669"/>
    <property type="project" value="UniProtKB-ARBA"/>
</dbReference>
<dbReference type="EMBL" id="BBIO01000017">
    <property type="protein sequence ID" value="GAK46297.1"/>
    <property type="molecule type" value="Genomic_DNA"/>
</dbReference>
<protein>
    <submittedName>
        <fullName evidence="2">Putative nonspecific lipid-transfer protein</fullName>
    </submittedName>
</protein>
<dbReference type="PIRSF" id="PIRSF000429">
    <property type="entry name" value="Ac-CoA_Ac_transf"/>
    <property type="match status" value="1"/>
</dbReference>
<reference evidence="2 3" key="1">
    <citation type="submission" date="2014-07" db="EMBL/GenBank/DDBJ databases">
        <title>Tepidicaulis marinum gen. nov., sp. nov., a novel marine bacterium denitrifying nitrate to nitrous oxide strictly under microaerobic conditions.</title>
        <authorList>
            <person name="Takeuchi M."/>
            <person name="Yamagishi T."/>
            <person name="Kamagata Y."/>
            <person name="Oshima K."/>
            <person name="Hattori M."/>
            <person name="Katayama T."/>
            <person name="Hanada S."/>
            <person name="Tamaki H."/>
            <person name="Marumo K."/>
            <person name="Maeda H."/>
            <person name="Nedachi M."/>
            <person name="Iwasaki W."/>
            <person name="Suwa Y."/>
            <person name="Sakata S."/>
        </authorList>
    </citation>
    <scope>NUCLEOTIDE SEQUENCE [LARGE SCALE GENOMIC DNA]</scope>
    <source>
        <strain evidence="2 3">MA2</strain>
    </source>
</reference>
<dbReference type="InterPro" id="IPR002155">
    <property type="entry name" value="Thiolase"/>
</dbReference>
<dbReference type="CDD" id="cd00829">
    <property type="entry name" value="SCP-x_thiolase"/>
    <property type="match status" value="1"/>
</dbReference>
<evidence type="ECO:0000313" key="2">
    <source>
        <dbReference type="EMBL" id="GAK46297.1"/>
    </source>
</evidence>
<accession>A0A081BE29</accession>
<organism evidence="2 3">
    <name type="scientific">Tepidicaulis marinus</name>
    <dbReference type="NCBI Taxonomy" id="1333998"/>
    <lineage>
        <taxon>Bacteria</taxon>
        <taxon>Pseudomonadati</taxon>
        <taxon>Pseudomonadota</taxon>
        <taxon>Alphaproteobacteria</taxon>
        <taxon>Hyphomicrobiales</taxon>
        <taxon>Parvibaculaceae</taxon>
        <taxon>Tepidicaulis</taxon>
    </lineage>
</organism>
<dbReference type="eggNOG" id="COG0183">
    <property type="taxonomic scope" value="Bacteria"/>
</dbReference>
<name>A0A081BE29_9HYPH</name>
<dbReference type="InterPro" id="IPR016039">
    <property type="entry name" value="Thiolase-like"/>
</dbReference>
<dbReference type="PANTHER" id="PTHR42870:SF1">
    <property type="entry name" value="NON-SPECIFIC LIPID-TRANSFER PROTEIN-LIKE 2"/>
    <property type="match status" value="1"/>
</dbReference>
<gene>
    <name evidence="2" type="ORF">M2A_2796</name>
</gene>
<evidence type="ECO:0000259" key="1">
    <source>
        <dbReference type="Pfam" id="PF22691"/>
    </source>
</evidence>
<dbReference type="Proteomes" id="UP000028702">
    <property type="component" value="Unassembled WGS sequence"/>
</dbReference>
<dbReference type="PANTHER" id="PTHR42870">
    <property type="entry name" value="ACETYL-COA C-ACETYLTRANSFERASE"/>
    <property type="match status" value="1"/>
</dbReference>
<dbReference type="STRING" id="1333998.M2A_2796"/>
<dbReference type="Gene3D" id="3.40.47.10">
    <property type="match status" value="1"/>
</dbReference>
<dbReference type="InterPro" id="IPR055140">
    <property type="entry name" value="Thiolase_C_2"/>
</dbReference>
<sequence>MKNFSDKAAIVGIGETGYVKGSDQTAVAMMLDAARRAIADAGLKPGDIDGMVPPPVYTTSEELAANLGVDVLRYASTVNMGGASPTTALQNAAMAVASGICDNVLVTLGWNGYSALRPKAGVPPSRPMNMNTLTSTIRGYYLPYGVLLPVQMYAWLATRHSKLYNVGPEATGWIAMACRKHAQLNDRALTCGQPMTMDDYMRSRMVSSPFRLFDCCLETDGACAVVVTSAERAKDLPHRPVYISGAAEGHPYPADDIPSRPDPFKIGLSYAAPRAFAMAGVTPKDMDFLQVYDCFTYVVLLQLEALGYFEPGGALDFVKDGQIELGGKFPLNTHGGLLSEAHVWGLNHVLEATRQLRGDAGKRQIPDAEIGLVTGWGDLGDGSLAILRR</sequence>
<proteinExistence type="predicted"/>